<protein>
    <submittedName>
        <fullName evidence="1">Uncharacterized protein</fullName>
    </submittedName>
</protein>
<dbReference type="AlphaFoldDB" id="A0AA39IGE3"/>
<accession>A0AA39IGE3</accession>
<sequence length="601" mass="70111">MSDLQSLFGQIQKNVTKVETSTDNRARWCEEYIAKAEERKKEDRRKGDKLKRLYNALYKGKHAQIKKSVSRSDVTTYTERCGTIRAANRHLHTEISFPIQATSSVVVNVSAPSLVEQHALFSFASNNAVQERTETTWMQKTFTFESITETILIPWNTSENPWRRGQKHMSQERKMITLMNKATIDNPLGKEFSALWYKESRYLKAFFKMIVARVLRHPKTARLYGEILHSAFRFVLEDRSKDEVCSQWMYDFFDVLANALALRCMDTEVDKPTIEASSKGGRRGRKPKKLGQDWTFEFTKGNRERMCGFVMMLAELQKHGVLCVSIGHSEYVDELLKAIRANLKNPHFRADCYSTTFIMRWLLKLKIKLQKKLYEQENGYTDDQDNYVARQRPKWTKDDSDVVQHCNHLKLLINKANWNNKLLDELDNCFDSEQFCEFDVESDDEESEDKFVKAVVTHVISAALADDGRNVGFIASYTVDVAESIIIFVDEFFDVNALLEYVLGFLVEQVVSKIQRLVESQSDGLRLKASVLITTMMRFINTVLNHHSLKNPKQLLNDFLNDPSCYEYLPLLRKYCYFDRKIQTVYFFKWIQEMKSRYGVK</sequence>
<proteinExistence type="predicted"/>
<reference evidence="1" key="1">
    <citation type="submission" date="2023-06" db="EMBL/GenBank/DDBJ databases">
        <title>Genomic analysis of the entomopathogenic nematode Steinernema hermaphroditum.</title>
        <authorList>
            <person name="Schwarz E.M."/>
            <person name="Heppert J.K."/>
            <person name="Baniya A."/>
            <person name="Schwartz H.T."/>
            <person name="Tan C.-H."/>
            <person name="Antoshechkin I."/>
            <person name="Sternberg P.W."/>
            <person name="Goodrich-Blair H."/>
            <person name="Dillman A.R."/>
        </authorList>
    </citation>
    <scope>NUCLEOTIDE SEQUENCE</scope>
    <source>
        <strain evidence="1">PS9179</strain>
        <tissue evidence="1">Whole animal</tissue>
    </source>
</reference>
<keyword evidence="2" id="KW-1185">Reference proteome</keyword>
<gene>
    <name evidence="1" type="ORF">QR680_007688</name>
</gene>
<dbReference type="Proteomes" id="UP001175271">
    <property type="component" value="Unassembled WGS sequence"/>
</dbReference>
<evidence type="ECO:0000313" key="1">
    <source>
        <dbReference type="EMBL" id="KAK0422637.1"/>
    </source>
</evidence>
<dbReference type="Gene3D" id="1.25.40.180">
    <property type="match status" value="1"/>
</dbReference>
<dbReference type="EMBL" id="JAUCMV010000001">
    <property type="protein sequence ID" value="KAK0422637.1"/>
    <property type="molecule type" value="Genomic_DNA"/>
</dbReference>
<evidence type="ECO:0000313" key="2">
    <source>
        <dbReference type="Proteomes" id="UP001175271"/>
    </source>
</evidence>
<organism evidence="1 2">
    <name type="scientific">Steinernema hermaphroditum</name>
    <dbReference type="NCBI Taxonomy" id="289476"/>
    <lineage>
        <taxon>Eukaryota</taxon>
        <taxon>Metazoa</taxon>
        <taxon>Ecdysozoa</taxon>
        <taxon>Nematoda</taxon>
        <taxon>Chromadorea</taxon>
        <taxon>Rhabditida</taxon>
        <taxon>Tylenchina</taxon>
        <taxon>Panagrolaimomorpha</taxon>
        <taxon>Strongyloidoidea</taxon>
        <taxon>Steinernematidae</taxon>
        <taxon>Steinernema</taxon>
    </lineage>
</organism>
<comment type="caution">
    <text evidence="1">The sequence shown here is derived from an EMBL/GenBank/DDBJ whole genome shotgun (WGS) entry which is preliminary data.</text>
</comment>
<name>A0AA39IGE3_9BILA</name>